<feature type="region of interest" description="Disordered" evidence="1">
    <location>
        <begin position="99"/>
        <end position="176"/>
    </location>
</feature>
<dbReference type="Proteomes" id="UP000076874">
    <property type="component" value="Unassembled WGS sequence"/>
</dbReference>
<dbReference type="EMBL" id="AZHD01000003">
    <property type="protein sequence ID" value="OAA65276.1"/>
    <property type="molecule type" value="Genomic_DNA"/>
</dbReference>
<evidence type="ECO:0000313" key="3">
    <source>
        <dbReference type="Proteomes" id="UP000076874"/>
    </source>
</evidence>
<protein>
    <submittedName>
        <fullName evidence="2">Uncharacterized protein</fullName>
    </submittedName>
</protein>
<name>A0A167XQU6_9HYPO</name>
<comment type="caution">
    <text evidence="2">The sequence shown here is derived from an EMBL/GenBank/DDBJ whole genome shotgun (WGS) entry which is preliminary data.</text>
</comment>
<feature type="compositionally biased region" description="Basic residues" evidence="1">
    <location>
        <begin position="341"/>
        <end position="363"/>
    </location>
</feature>
<dbReference type="AlphaFoldDB" id="A0A167XQU6"/>
<feature type="region of interest" description="Disordered" evidence="1">
    <location>
        <begin position="586"/>
        <end position="781"/>
    </location>
</feature>
<sequence length="849" mass="91440">MPVTPSWELTDQYNDADDTDNRTRSAAAFSRALAQLDNPKTNRSDDVWHWVDHLRPATAPAETSFGQVPAIGAAAATARRPACSDRAVLERDGGHDCLLQQPEASAGGGGGGGARFMVTGLAEPTRRTQLRTSRHHKRHRRDRRRDPYHHRRARPASPRNNSNDDDDDDDDDDDNVSNDLFAHLPLLTAAHFLTETHQSLPAGRFPPGLWCDVNLALDLPLPRRAAGAFDRVCRCRSRYGANRALYDELLAHLKQSEHPQRERWQRRRYKARMWMSSFDGAAVAGSGSDPERGRAEPANAEAVLRVSSSSLTPSSVSSSSLPAKQSNGAESVPDASLPIFARRRAHPYRRRGSYHHTYTHHGGRAYPLRQNGDKAVAVVAAADHWEDRGSNDDDDKMANNKERNYPATAREMPRTSLQEATRPKAGRHSLTWSTSMAAAASLQPFSLRLPEHDRDPRRCTTWQQQQQQLGIAVPSRHATCVPPQTLSGEVAAEQHSPAGRRLDAVEDAHITVPGRPPQKDDDTLAVAVIDDASQPSSGGLPRGDRRAPPNSLVSAGCTPNVAVQQMRPPGTFDVAWGTNVDARVRRPSCLQSNNTAVASRQRRDGSQGDGPFARPPPSGDNDDDDDDDDDDPDPGALARNPAAAAAARKRPVKASLCTVFSAAPHGSDGRRITAWTPARPPTPAPATLPSLSETAAGAADIVSRSGSGEDNRQAASGVEEMRTDDTSRPPSVGRVRPVTQRADRQRPLQRLGNAAPLSLRKSAGHANNRGGHSGNGAISSPRDLLGAVHGAGLVARPSPVRVTSAAADGAFVSVCREARETDCGNVDETAGEGSDTASFVTCRSRFSSG</sequence>
<evidence type="ECO:0000313" key="2">
    <source>
        <dbReference type="EMBL" id="OAA65276.1"/>
    </source>
</evidence>
<feature type="compositionally biased region" description="Low complexity" evidence="1">
    <location>
        <begin position="306"/>
        <end position="322"/>
    </location>
</feature>
<feature type="region of interest" description="Disordered" evidence="1">
    <location>
        <begin position="532"/>
        <end position="556"/>
    </location>
</feature>
<feature type="compositionally biased region" description="Polar residues" evidence="1">
    <location>
        <begin position="589"/>
        <end position="598"/>
    </location>
</feature>
<keyword evidence="3" id="KW-1185">Reference proteome</keyword>
<reference evidence="2 3" key="1">
    <citation type="journal article" date="2016" name="Genome Biol. Evol.">
        <title>Divergent and convergent evolution of fungal pathogenicity.</title>
        <authorList>
            <person name="Shang Y."/>
            <person name="Xiao G."/>
            <person name="Zheng P."/>
            <person name="Cen K."/>
            <person name="Zhan S."/>
            <person name="Wang C."/>
        </authorList>
    </citation>
    <scope>NUCLEOTIDE SEQUENCE [LARGE SCALE GENOMIC DNA]</scope>
    <source>
        <strain evidence="2 3">RCEF 264</strain>
    </source>
</reference>
<gene>
    <name evidence="2" type="ORF">SPI_02063</name>
</gene>
<feature type="compositionally biased region" description="Acidic residues" evidence="1">
    <location>
        <begin position="620"/>
        <end position="633"/>
    </location>
</feature>
<feature type="region of interest" description="Disordered" evidence="1">
    <location>
        <begin position="1"/>
        <end position="21"/>
    </location>
</feature>
<feature type="compositionally biased region" description="Basic residues" evidence="1">
    <location>
        <begin position="128"/>
        <end position="154"/>
    </location>
</feature>
<accession>A0A167XQU6</accession>
<feature type="region of interest" description="Disordered" evidence="1">
    <location>
        <begin position="305"/>
        <end position="368"/>
    </location>
</feature>
<feature type="compositionally biased region" description="Acidic residues" evidence="1">
    <location>
        <begin position="163"/>
        <end position="176"/>
    </location>
</feature>
<evidence type="ECO:0000256" key="1">
    <source>
        <dbReference type="SAM" id="MobiDB-lite"/>
    </source>
</evidence>
<organism evidence="2 3">
    <name type="scientific">Niveomyces insectorum RCEF 264</name>
    <dbReference type="NCBI Taxonomy" id="1081102"/>
    <lineage>
        <taxon>Eukaryota</taxon>
        <taxon>Fungi</taxon>
        <taxon>Dikarya</taxon>
        <taxon>Ascomycota</taxon>
        <taxon>Pezizomycotina</taxon>
        <taxon>Sordariomycetes</taxon>
        <taxon>Hypocreomycetidae</taxon>
        <taxon>Hypocreales</taxon>
        <taxon>Cordycipitaceae</taxon>
        <taxon>Niveomyces</taxon>
    </lineage>
</organism>
<proteinExistence type="predicted"/>
<feature type="compositionally biased region" description="Low complexity" evidence="1">
    <location>
        <begin position="634"/>
        <end position="646"/>
    </location>
</feature>